<dbReference type="RefSeq" id="WP_346042289.1">
    <property type="nucleotide sequence ID" value="NZ_BAAACP010000002.1"/>
</dbReference>
<organism evidence="9 10">
    <name type="scientific">Paraclostridium tenue</name>
    <dbReference type="NCBI Taxonomy" id="1737"/>
    <lineage>
        <taxon>Bacteria</taxon>
        <taxon>Bacillati</taxon>
        <taxon>Bacillota</taxon>
        <taxon>Clostridia</taxon>
        <taxon>Peptostreptococcales</taxon>
        <taxon>Peptostreptococcaceae</taxon>
        <taxon>Paraclostridium</taxon>
    </lineage>
</organism>
<dbReference type="SUPFAM" id="SSF52218">
    <property type="entry name" value="Flavoproteins"/>
    <property type="match status" value="1"/>
</dbReference>
<dbReference type="Gene3D" id="3.40.50.360">
    <property type="match status" value="1"/>
</dbReference>
<comment type="caution">
    <text evidence="9">The sequence shown here is derived from an EMBL/GenBank/DDBJ whole genome shotgun (WGS) entry which is preliminary data.</text>
</comment>
<dbReference type="InterPro" id="IPR017900">
    <property type="entry name" value="4Fe4S_Fe_S_CS"/>
</dbReference>
<dbReference type="PANTHER" id="PTHR24960">
    <property type="entry name" value="PHOTOSYSTEM I IRON-SULFUR CENTER-RELATED"/>
    <property type="match status" value="1"/>
</dbReference>
<evidence type="ECO:0000256" key="1">
    <source>
        <dbReference type="ARBA" id="ARBA00001966"/>
    </source>
</evidence>
<evidence type="ECO:0000256" key="5">
    <source>
        <dbReference type="ARBA" id="ARBA00022723"/>
    </source>
</evidence>
<keyword evidence="6" id="KW-0408">Iron</keyword>
<dbReference type="EMBL" id="BAAACP010000002">
    <property type="protein sequence ID" value="GAA0862129.1"/>
    <property type="molecule type" value="Genomic_DNA"/>
</dbReference>
<evidence type="ECO:0000313" key="10">
    <source>
        <dbReference type="Proteomes" id="UP001400965"/>
    </source>
</evidence>
<evidence type="ECO:0000256" key="4">
    <source>
        <dbReference type="ARBA" id="ARBA00022485"/>
    </source>
</evidence>
<dbReference type="Pfam" id="PF12724">
    <property type="entry name" value="Flavodoxin_5"/>
    <property type="match status" value="1"/>
</dbReference>
<dbReference type="NCBIfam" id="NF038196">
    <property type="entry name" value="ferrodoxin_EFR1"/>
    <property type="match status" value="1"/>
</dbReference>
<sequence>MLKNGAVIFFSGTGNTKYVARLFKERFKKENIEIDTIDIQKTEKLNKEYDFYIFGGPIHAEMVPKILTDWVIKNIPNKHKKCIVYHTLAGDKHSPSRIYLAKLLNKKGLDVVINTSIQMPNNYYHRFFKRETDEEILNVLKLAPNRVDEIVKDFLTDNRSDIDYKKSTTMFKIVYNGFLVYAKKYAKRNFSLDEKKCINCKICEIECPTKNISMNDKKIEFYNKCIGCEKCIHRCPTNAILFGKKTFIPYKIEHYLKK</sequence>
<dbReference type="InterPro" id="IPR026816">
    <property type="entry name" value="Flavodoxin_dom"/>
</dbReference>
<proteinExistence type="predicted"/>
<dbReference type="Gene3D" id="3.30.70.20">
    <property type="match status" value="2"/>
</dbReference>
<gene>
    <name evidence="9" type="ORF">GCM10008917_06280</name>
</gene>
<keyword evidence="5" id="KW-0479">Metal-binding</keyword>
<accession>A0ABN1LZF7</accession>
<reference evidence="9 10" key="1">
    <citation type="journal article" date="2019" name="Int. J. Syst. Evol. Microbiol.">
        <title>The Global Catalogue of Microorganisms (GCM) 10K type strain sequencing project: providing services to taxonomists for standard genome sequencing and annotation.</title>
        <authorList>
            <consortium name="The Broad Institute Genomics Platform"/>
            <consortium name="The Broad Institute Genome Sequencing Center for Infectious Disease"/>
            <person name="Wu L."/>
            <person name="Ma J."/>
        </authorList>
    </citation>
    <scope>NUCLEOTIDE SEQUENCE [LARGE SCALE GENOMIC DNA]</scope>
    <source>
        <strain evidence="9 10">JCM 6486</strain>
    </source>
</reference>
<protein>
    <recommendedName>
        <fullName evidence="3">Ferredoxin</fullName>
    </recommendedName>
</protein>
<comment type="cofactor">
    <cofactor evidence="1">
        <name>[4Fe-4S] cluster</name>
        <dbReference type="ChEBI" id="CHEBI:49883"/>
    </cofactor>
</comment>
<evidence type="ECO:0000313" key="9">
    <source>
        <dbReference type="EMBL" id="GAA0862129.1"/>
    </source>
</evidence>
<dbReference type="PROSITE" id="PS51379">
    <property type="entry name" value="4FE4S_FER_2"/>
    <property type="match status" value="2"/>
</dbReference>
<dbReference type="PROSITE" id="PS00198">
    <property type="entry name" value="4FE4S_FER_1"/>
    <property type="match status" value="2"/>
</dbReference>
<evidence type="ECO:0000256" key="7">
    <source>
        <dbReference type="ARBA" id="ARBA00023014"/>
    </source>
</evidence>
<dbReference type="InterPro" id="IPR017896">
    <property type="entry name" value="4Fe4S_Fe-S-bd"/>
</dbReference>
<evidence type="ECO:0000256" key="6">
    <source>
        <dbReference type="ARBA" id="ARBA00023004"/>
    </source>
</evidence>
<dbReference type="SUPFAM" id="SSF54862">
    <property type="entry name" value="4Fe-4S ferredoxins"/>
    <property type="match status" value="1"/>
</dbReference>
<dbReference type="InterPro" id="IPR047964">
    <property type="entry name" value="EFR1-like"/>
</dbReference>
<feature type="domain" description="4Fe-4S ferredoxin-type" evidence="8">
    <location>
        <begin position="188"/>
        <end position="217"/>
    </location>
</feature>
<keyword evidence="7" id="KW-0411">Iron-sulfur</keyword>
<dbReference type="PANTHER" id="PTHR24960:SF79">
    <property type="entry name" value="PHOTOSYSTEM I IRON-SULFUR CENTER"/>
    <property type="match status" value="1"/>
</dbReference>
<name>A0ABN1LZF7_9FIRM</name>
<feature type="domain" description="4Fe-4S ferredoxin-type" evidence="8">
    <location>
        <begin position="218"/>
        <end position="245"/>
    </location>
</feature>
<keyword evidence="4" id="KW-0004">4Fe-4S</keyword>
<keyword evidence="10" id="KW-1185">Reference proteome</keyword>
<dbReference type="Proteomes" id="UP001400965">
    <property type="component" value="Unassembled WGS sequence"/>
</dbReference>
<comment type="function">
    <text evidence="2">Ferredoxins are iron-sulfur proteins that transfer electrons in a wide variety of metabolic reactions.</text>
</comment>
<evidence type="ECO:0000256" key="2">
    <source>
        <dbReference type="ARBA" id="ARBA00003532"/>
    </source>
</evidence>
<evidence type="ECO:0000259" key="8">
    <source>
        <dbReference type="PROSITE" id="PS51379"/>
    </source>
</evidence>
<dbReference type="InterPro" id="IPR050157">
    <property type="entry name" value="PSI_iron-sulfur_center"/>
</dbReference>
<evidence type="ECO:0000256" key="3">
    <source>
        <dbReference type="ARBA" id="ARBA00013529"/>
    </source>
</evidence>
<dbReference type="InterPro" id="IPR029039">
    <property type="entry name" value="Flavoprotein-like_sf"/>
</dbReference>
<dbReference type="Pfam" id="PF13187">
    <property type="entry name" value="Fer4_9"/>
    <property type="match status" value="1"/>
</dbReference>